<keyword evidence="9" id="KW-0234">DNA repair</keyword>
<keyword evidence="4" id="KW-0479">Metal-binding</keyword>
<gene>
    <name evidence="14" type="ORF">CM83_46986</name>
    <name evidence="13" type="ORF">CM83_46996</name>
</gene>
<evidence type="ECO:0000256" key="3">
    <source>
        <dbReference type="ARBA" id="ARBA00022454"/>
    </source>
</evidence>
<evidence type="ECO:0000313" key="13">
    <source>
        <dbReference type="EMBL" id="JAG18820.1"/>
    </source>
</evidence>
<dbReference type="PANTHER" id="PTHR28670:SF1">
    <property type="entry name" value="UV-STIMULATED SCAFFOLD PROTEIN A"/>
    <property type="match status" value="1"/>
</dbReference>
<dbReference type="GO" id="GO:0008270">
    <property type="term" value="F:zinc ion binding"/>
    <property type="evidence" value="ECO:0007669"/>
    <property type="project" value="UniProtKB-KW"/>
</dbReference>
<evidence type="ECO:0000259" key="12">
    <source>
        <dbReference type="Pfam" id="PF09740"/>
    </source>
</evidence>
<dbReference type="InterPro" id="IPR018610">
    <property type="entry name" value="UVSSA"/>
</dbReference>
<evidence type="ECO:0000256" key="6">
    <source>
        <dbReference type="ARBA" id="ARBA00022771"/>
    </source>
</evidence>
<name>A0A0A9XFQ6_LYGHE</name>
<evidence type="ECO:0000313" key="14">
    <source>
        <dbReference type="EMBL" id="JAG18824.1"/>
    </source>
</evidence>
<evidence type="ECO:0000256" key="7">
    <source>
        <dbReference type="ARBA" id="ARBA00022833"/>
    </source>
</evidence>
<comment type="subcellular location">
    <subcellularLocation>
        <location evidence="1">Chromosome</location>
    </subcellularLocation>
</comment>
<feature type="compositionally biased region" description="Acidic residues" evidence="11">
    <location>
        <begin position="335"/>
        <end position="349"/>
    </location>
</feature>
<feature type="compositionally biased region" description="Basic and acidic residues" evidence="11">
    <location>
        <begin position="382"/>
        <end position="396"/>
    </location>
</feature>
<dbReference type="EMBL" id="GBHO01024780">
    <property type="protein sequence ID" value="JAG18824.1"/>
    <property type="molecule type" value="Transcribed_RNA"/>
</dbReference>
<dbReference type="GO" id="GO:0005694">
    <property type="term" value="C:chromosome"/>
    <property type="evidence" value="ECO:0007669"/>
    <property type="project" value="UniProtKB-SubCell"/>
</dbReference>
<dbReference type="AlphaFoldDB" id="A0A0A9XFQ6"/>
<dbReference type="InterPro" id="IPR049431">
    <property type="entry name" value="UVSSA_C"/>
</dbReference>
<evidence type="ECO:0000256" key="11">
    <source>
        <dbReference type="SAM" id="MobiDB-lite"/>
    </source>
</evidence>
<feature type="coiled-coil region" evidence="10">
    <location>
        <begin position="168"/>
        <end position="202"/>
    </location>
</feature>
<evidence type="ECO:0000256" key="4">
    <source>
        <dbReference type="ARBA" id="ARBA00022723"/>
    </source>
</evidence>
<feature type="domain" description="UV-stimulated scaffold protein A C-terminal" evidence="12">
    <location>
        <begin position="427"/>
        <end position="533"/>
    </location>
</feature>
<dbReference type="GO" id="GO:0000993">
    <property type="term" value="F:RNA polymerase II complex binding"/>
    <property type="evidence" value="ECO:0007669"/>
    <property type="project" value="TreeGrafter"/>
</dbReference>
<keyword evidence="5" id="KW-0227">DNA damage</keyword>
<evidence type="ECO:0000256" key="8">
    <source>
        <dbReference type="ARBA" id="ARBA00023054"/>
    </source>
</evidence>
<keyword evidence="7" id="KW-0862">Zinc</keyword>
<evidence type="ECO:0000256" key="2">
    <source>
        <dbReference type="ARBA" id="ARBA00009240"/>
    </source>
</evidence>
<feature type="region of interest" description="Disordered" evidence="11">
    <location>
        <begin position="382"/>
        <end position="413"/>
    </location>
</feature>
<sequence length="641" mass="73477">MSSCTIQKLSAEQFRELKKLLEGMTHSGSKTLCQRELEALFSLLESDERFIDAAFGLLKGYLKKEHSEVRFSTVQIYNELFLKYDTIREKVLERLDKFFRYALGLKCRIPPPDAAAQALVPLAIGVFDLWHTRFGSNCMKLRNGYNLLKNVHNVDFSTKSFVDPKERKEKEENRKRLLKINKERLKNSNKQMEELKPEIEASLTSLDSCFELLLPSDDLLQNESTEGPSNEETDMRLYGVVNSRDFNIEINLDDKVEIVEDDENSPILEAANDSFKIINNSFLPKVTAWVELITIAEGERELLKTALYLKDRLDAVVAKYNRLQIVKPPPRKQEDEYDEVTSDSDLEEVPEFKPDRRTVTREEIGFLSERLDLLKAKRSKDGECSNVKREKEKLPESEVPSSELEETEKTSEKIKTKDRKAQLLEVAPKLPYDIDLYHWEDEKLPTPTLVPVNTEGGRFWGASISEEIGEVALPGGSESLRSRVIEFTGKFEPVTRACRAPLPSGKLCPRHDRRKCPLHGVIVDRDEEGKIVNPEDEEKVKKSTKASEVVPDWQDPKLLAEIKAATGIDLKMPVKGQRLKKKKHPGLTDINPKVDTPESRIAKKIFNKRALKRVAATLDKLDQKRYRDKFGDQFNYVHDTS</sequence>
<keyword evidence="6" id="KW-0863">Zinc-finger</keyword>
<keyword evidence="8 10" id="KW-0175">Coiled coil</keyword>
<evidence type="ECO:0000256" key="1">
    <source>
        <dbReference type="ARBA" id="ARBA00004286"/>
    </source>
</evidence>
<protein>
    <recommendedName>
        <fullName evidence="12">UV-stimulated scaffold protein A C-terminal domain-containing protein</fullName>
    </recommendedName>
</protein>
<dbReference type="EMBL" id="GBHO01024784">
    <property type="protein sequence ID" value="JAG18820.1"/>
    <property type="molecule type" value="Transcribed_RNA"/>
</dbReference>
<dbReference type="GO" id="GO:0009411">
    <property type="term" value="P:response to UV"/>
    <property type="evidence" value="ECO:0007669"/>
    <property type="project" value="InterPro"/>
</dbReference>
<proteinExistence type="inferred from homology"/>
<dbReference type="PANTHER" id="PTHR28670">
    <property type="entry name" value="UV-STIMULATED SCAFFOLD PROTEIN A"/>
    <property type="match status" value="1"/>
</dbReference>
<keyword evidence="3" id="KW-0158">Chromosome</keyword>
<evidence type="ECO:0000256" key="10">
    <source>
        <dbReference type="SAM" id="Coils"/>
    </source>
</evidence>
<accession>A0A0A9XFQ6</accession>
<evidence type="ECO:0000256" key="9">
    <source>
        <dbReference type="ARBA" id="ARBA00023204"/>
    </source>
</evidence>
<dbReference type="InterPro" id="IPR049408">
    <property type="entry name" value="UVSSA_N_a-solenoid_rpt"/>
</dbReference>
<dbReference type="GO" id="GO:0006283">
    <property type="term" value="P:transcription-coupled nucleotide-excision repair"/>
    <property type="evidence" value="ECO:0007669"/>
    <property type="project" value="TreeGrafter"/>
</dbReference>
<reference evidence="14" key="1">
    <citation type="journal article" date="2014" name="PLoS ONE">
        <title>Transcriptome-Based Identification of ABC Transporters in the Western Tarnished Plant Bug Lygus hesperus.</title>
        <authorList>
            <person name="Hull J.J."/>
            <person name="Chaney K."/>
            <person name="Geib S.M."/>
            <person name="Fabrick J.A."/>
            <person name="Brent C.S."/>
            <person name="Walsh D."/>
            <person name="Lavine L.C."/>
        </authorList>
    </citation>
    <scope>NUCLEOTIDE SEQUENCE</scope>
</reference>
<evidence type="ECO:0000256" key="5">
    <source>
        <dbReference type="ARBA" id="ARBA00022763"/>
    </source>
</evidence>
<dbReference type="Pfam" id="PF20867">
    <property type="entry name" value="UVSSA_N"/>
    <property type="match status" value="1"/>
</dbReference>
<comment type="similarity">
    <text evidence="2">Belongs to the UVSSA family.</text>
</comment>
<reference evidence="14" key="2">
    <citation type="submission" date="2014-07" db="EMBL/GenBank/DDBJ databases">
        <authorList>
            <person name="Hull J."/>
        </authorList>
    </citation>
    <scope>NUCLEOTIDE SEQUENCE</scope>
</reference>
<dbReference type="Pfam" id="PF09740">
    <property type="entry name" value="DUF2043"/>
    <property type="match status" value="1"/>
</dbReference>
<organism evidence="14">
    <name type="scientific">Lygus hesperus</name>
    <name type="common">Western plant bug</name>
    <dbReference type="NCBI Taxonomy" id="30085"/>
    <lineage>
        <taxon>Eukaryota</taxon>
        <taxon>Metazoa</taxon>
        <taxon>Ecdysozoa</taxon>
        <taxon>Arthropoda</taxon>
        <taxon>Hexapoda</taxon>
        <taxon>Insecta</taxon>
        <taxon>Pterygota</taxon>
        <taxon>Neoptera</taxon>
        <taxon>Paraneoptera</taxon>
        <taxon>Hemiptera</taxon>
        <taxon>Heteroptera</taxon>
        <taxon>Panheteroptera</taxon>
        <taxon>Cimicomorpha</taxon>
        <taxon>Miridae</taxon>
        <taxon>Mirini</taxon>
        <taxon>Lygus</taxon>
    </lineage>
</organism>
<feature type="region of interest" description="Disordered" evidence="11">
    <location>
        <begin position="329"/>
        <end position="349"/>
    </location>
</feature>